<reference evidence="2 3" key="1">
    <citation type="submission" date="2020-08" db="EMBL/GenBank/DDBJ databases">
        <title>Genomic Encyclopedia of Type Strains, Phase IV (KMG-IV): sequencing the most valuable type-strain genomes for metagenomic binning, comparative biology and taxonomic classification.</title>
        <authorList>
            <person name="Goeker M."/>
        </authorList>
    </citation>
    <scope>NUCLEOTIDE SEQUENCE [LARGE SCALE GENOMIC DNA]</scope>
    <source>
        <strain evidence="2 3">DSM 100774</strain>
    </source>
</reference>
<feature type="chain" id="PRO_5031278836" evidence="1">
    <location>
        <begin position="21"/>
        <end position="326"/>
    </location>
</feature>
<sequence length="326" mass="35862">MKKYLMYALLGIFISVQLMAQAPIVTTSVTIKDAYDNVVATNQNGSVQQLIGSYQGWDPEAIFIGGYNAFSMNGANATKRIFLGGPYSGTSFLSMDLTSGSLGLNTTNPQSYYHGGNNRVFEIFNPSSTINSQSHLILSSNSVISGSSAGSISWMARNAQFNKGMAYIGAQLADDATNDARARLIFATANGTQPMVRMVIDPVGNIGIGTYNPEDKLTVNGRIKANEIRVNGQQTPDYVFEKGYKVASLEEVESYIKKYKHLPEVPSAKEAETNGIELGEMNKILLKKIEELTLHLIKQDKEIKRLKKQHFDQSAKAKKQIRNNKK</sequence>
<protein>
    <submittedName>
        <fullName evidence="2">Uncharacterized protein</fullName>
    </submittedName>
</protein>
<name>A0A7W6K6U1_9SPHI</name>
<keyword evidence="1" id="KW-0732">Signal</keyword>
<proteinExistence type="predicted"/>
<evidence type="ECO:0000313" key="3">
    <source>
        <dbReference type="Proteomes" id="UP000532273"/>
    </source>
</evidence>
<gene>
    <name evidence="2" type="ORF">GGQ60_000219</name>
</gene>
<dbReference type="EMBL" id="JACIEF010000001">
    <property type="protein sequence ID" value="MBB4106259.1"/>
    <property type="molecule type" value="Genomic_DNA"/>
</dbReference>
<dbReference type="RefSeq" id="WP_183759544.1">
    <property type="nucleotide sequence ID" value="NZ_BMHZ01000002.1"/>
</dbReference>
<comment type="caution">
    <text evidence="2">The sequence shown here is derived from an EMBL/GenBank/DDBJ whole genome shotgun (WGS) entry which is preliminary data.</text>
</comment>
<dbReference type="AlphaFoldDB" id="A0A7W6K6U1"/>
<evidence type="ECO:0000313" key="2">
    <source>
        <dbReference type="EMBL" id="MBB4106259.1"/>
    </source>
</evidence>
<accession>A0A7W6K6U1</accession>
<evidence type="ECO:0000256" key="1">
    <source>
        <dbReference type="SAM" id="SignalP"/>
    </source>
</evidence>
<dbReference type="Proteomes" id="UP000532273">
    <property type="component" value="Unassembled WGS sequence"/>
</dbReference>
<organism evidence="2 3">
    <name type="scientific">Pedobacter zeae</name>
    <dbReference type="NCBI Taxonomy" id="1737356"/>
    <lineage>
        <taxon>Bacteria</taxon>
        <taxon>Pseudomonadati</taxon>
        <taxon>Bacteroidota</taxon>
        <taxon>Sphingobacteriia</taxon>
        <taxon>Sphingobacteriales</taxon>
        <taxon>Sphingobacteriaceae</taxon>
        <taxon>Pedobacter</taxon>
    </lineage>
</organism>
<feature type="signal peptide" evidence="1">
    <location>
        <begin position="1"/>
        <end position="20"/>
    </location>
</feature>